<name>A0ABV7HPN3_9GAMM</name>
<proteinExistence type="predicted"/>
<keyword evidence="1" id="KW-1133">Transmembrane helix</keyword>
<evidence type="ECO:0000256" key="1">
    <source>
        <dbReference type="SAM" id="Phobius"/>
    </source>
</evidence>
<dbReference type="Proteomes" id="UP001595548">
    <property type="component" value="Unassembled WGS sequence"/>
</dbReference>
<evidence type="ECO:0000313" key="2">
    <source>
        <dbReference type="EMBL" id="MFC3155853.1"/>
    </source>
</evidence>
<feature type="transmembrane region" description="Helical" evidence="1">
    <location>
        <begin position="6"/>
        <end position="29"/>
    </location>
</feature>
<keyword evidence="1" id="KW-0812">Transmembrane</keyword>
<organism evidence="2 3">
    <name type="scientific">Gilvimarinus japonicus</name>
    <dbReference type="NCBI Taxonomy" id="1796469"/>
    <lineage>
        <taxon>Bacteria</taxon>
        <taxon>Pseudomonadati</taxon>
        <taxon>Pseudomonadota</taxon>
        <taxon>Gammaproteobacteria</taxon>
        <taxon>Cellvibrionales</taxon>
        <taxon>Cellvibrionaceae</taxon>
        <taxon>Gilvimarinus</taxon>
    </lineage>
</organism>
<keyword evidence="1" id="KW-0472">Membrane</keyword>
<reference evidence="3" key="1">
    <citation type="journal article" date="2019" name="Int. J. Syst. Evol. Microbiol.">
        <title>The Global Catalogue of Microorganisms (GCM) 10K type strain sequencing project: providing services to taxonomists for standard genome sequencing and annotation.</title>
        <authorList>
            <consortium name="The Broad Institute Genomics Platform"/>
            <consortium name="The Broad Institute Genome Sequencing Center for Infectious Disease"/>
            <person name="Wu L."/>
            <person name="Ma J."/>
        </authorList>
    </citation>
    <scope>NUCLEOTIDE SEQUENCE [LARGE SCALE GENOMIC DNA]</scope>
    <source>
        <strain evidence="3">KCTC 52141</strain>
    </source>
</reference>
<evidence type="ECO:0000313" key="3">
    <source>
        <dbReference type="Proteomes" id="UP001595548"/>
    </source>
</evidence>
<dbReference type="RefSeq" id="WP_382416812.1">
    <property type="nucleotide sequence ID" value="NZ_JBHRTL010000007.1"/>
</dbReference>
<accession>A0ABV7HPN3</accession>
<protein>
    <submittedName>
        <fullName evidence="2">Uncharacterized protein</fullName>
    </submittedName>
</protein>
<keyword evidence="3" id="KW-1185">Reference proteome</keyword>
<sequence>MSDKAYFSETLLSIGDILQLGCGFYYMVIDIKQQKTEFRLDLSKSAQPA</sequence>
<dbReference type="EMBL" id="JBHRTL010000007">
    <property type="protein sequence ID" value="MFC3155853.1"/>
    <property type="molecule type" value="Genomic_DNA"/>
</dbReference>
<gene>
    <name evidence="2" type="ORF">ACFOEB_11630</name>
</gene>
<comment type="caution">
    <text evidence="2">The sequence shown here is derived from an EMBL/GenBank/DDBJ whole genome shotgun (WGS) entry which is preliminary data.</text>
</comment>